<reference evidence="4" key="1">
    <citation type="submission" date="2022-10" db="EMBL/GenBank/DDBJ databases">
        <title>Chitiniphilus purpureus sp. nov., a novel chitin-degrading bacterium isolated from crawfish pond sediment.</title>
        <authorList>
            <person name="Li K."/>
        </authorList>
    </citation>
    <scope>NUCLEOTIDE SEQUENCE</scope>
    <source>
        <strain evidence="4">CD1</strain>
    </source>
</reference>
<dbReference type="EMBL" id="CP106753">
    <property type="protein sequence ID" value="UXY14148.1"/>
    <property type="molecule type" value="Genomic_DNA"/>
</dbReference>
<keyword evidence="1 2" id="KW-0597">Phosphoprotein</keyword>
<feature type="modified residue" description="4-aspartylphosphate" evidence="2">
    <location>
        <position position="52"/>
    </location>
</feature>
<keyword evidence="5" id="KW-1185">Reference proteome</keyword>
<dbReference type="SUPFAM" id="SSF52172">
    <property type="entry name" value="CheY-like"/>
    <property type="match status" value="1"/>
</dbReference>
<dbReference type="Proteomes" id="UP001061302">
    <property type="component" value="Chromosome"/>
</dbReference>
<evidence type="ECO:0000256" key="1">
    <source>
        <dbReference type="ARBA" id="ARBA00022553"/>
    </source>
</evidence>
<dbReference type="PANTHER" id="PTHR44591:SF25">
    <property type="entry name" value="CHEMOTAXIS TWO-COMPONENT RESPONSE REGULATOR"/>
    <property type="match status" value="1"/>
</dbReference>
<dbReference type="RefSeq" id="WP_263123448.1">
    <property type="nucleotide sequence ID" value="NZ_CP106753.1"/>
</dbReference>
<accession>A0ABY6DIT3</accession>
<dbReference type="PANTHER" id="PTHR44591">
    <property type="entry name" value="STRESS RESPONSE REGULATOR PROTEIN 1"/>
    <property type="match status" value="1"/>
</dbReference>
<organism evidence="4 5">
    <name type="scientific">Chitiniphilus purpureus</name>
    <dbReference type="NCBI Taxonomy" id="2981137"/>
    <lineage>
        <taxon>Bacteria</taxon>
        <taxon>Pseudomonadati</taxon>
        <taxon>Pseudomonadota</taxon>
        <taxon>Betaproteobacteria</taxon>
        <taxon>Neisseriales</taxon>
        <taxon>Chitinibacteraceae</taxon>
        <taxon>Chitiniphilus</taxon>
    </lineage>
</organism>
<evidence type="ECO:0000259" key="3">
    <source>
        <dbReference type="PROSITE" id="PS50110"/>
    </source>
</evidence>
<evidence type="ECO:0000256" key="2">
    <source>
        <dbReference type="PROSITE-ProRule" id="PRU00169"/>
    </source>
</evidence>
<sequence length="123" mass="13110">MKRVLIVDDAVTVRSYHRQVLEAAGFVADEAANGMEGLEKALSGRYDLFLIDVNMPRMDGYSLLTALRQAASLAGIPAIVITTESGPAQQARAIAAGANFMLTKPVTPEELTLYARMLGGADV</sequence>
<name>A0ABY6DIT3_9NEIS</name>
<dbReference type="Pfam" id="PF00072">
    <property type="entry name" value="Response_reg"/>
    <property type="match status" value="1"/>
</dbReference>
<evidence type="ECO:0000313" key="5">
    <source>
        <dbReference type="Proteomes" id="UP001061302"/>
    </source>
</evidence>
<feature type="domain" description="Response regulatory" evidence="3">
    <location>
        <begin position="3"/>
        <end position="119"/>
    </location>
</feature>
<dbReference type="SMART" id="SM00448">
    <property type="entry name" value="REC"/>
    <property type="match status" value="1"/>
</dbReference>
<dbReference type="InterPro" id="IPR050595">
    <property type="entry name" value="Bact_response_regulator"/>
</dbReference>
<evidence type="ECO:0000313" key="4">
    <source>
        <dbReference type="EMBL" id="UXY14148.1"/>
    </source>
</evidence>
<dbReference type="InterPro" id="IPR001789">
    <property type="entry name" value="Sig_transdc_resp-reg_receiver"/>
</dbReference>
<dbReference type="Gene3D" id="3.40.50.2300">
    <property type="match status" value="1"/>
</dbReference>
<proteinExistence type="predicted"/>
<dbReference type="PROSITE" id="PS50110">
    <property type="entry name" value="RESPONSE_REGULATORY"/>
    <property type="match status" value="1"/>
</dbReference>
<dbReference type="InterPro" id="IPR011006">
    <property type="entry name" value="CheY-like_superfamily"/>
</dbReference>
<gene>
    <name evidence="4" type="ORF">N8I74_12545</name>
</gene>
<protein>
    <submittedName>
        <fullName evidence="4">Response regulator</fullName>
    </submittedName>
</protein>